<dbReference type="InterPro" id="IPR004252">
    <property type="entry name" value="Probable_transposase_24"/>
</dbReference>
<evidence type="ECO:0000313" key="4">
    <source>
        <dbReference type="Proteomes" id="UP000289340"/>
    </source>
</evidence>
<accession>A0A445JN76</accession>
<evidence type="ECO:0008006" key="5">
    <source>
        <dbReference type="Google" id="ProtNLM"/>
    </source>
</evidence>
<dbReference type="EMBL" id="QZWG01000008">
    <property type="protein sequence ID" value="RZB99921.1"/>
    <property type="molecule type" value="Genomic_DNA"/>
</dbReference>
<sequence length="516" mass="57879">MAPKRKRQMAVRDQNKGKAFKSHPTIQLARHLAEMTSQIPPCVSSHAISHPTDPPARTSDVIPPPSIQGVQSPCTSQPKNPDAGCTLDMASEKRTALRTKFVRQKVAEKDTNKGKASKSHPTKQHTAYHAQTTSQNPPCASQPTNSMEGAHSPARTSDVSPPPSMKGVRSPCTSQPTNSDAGRADRSFASLETQRNEAKPILYLDGQGFLPSRSAANGIGDILKKNFTDPWPSWKKIPISTRNSLFEEFLEKFSVSPPDYNWAKKNFEMRGSVLLKNNLNKARTTMDKPHWITDGVWERLCNHWRSEGFKKKSTQAKTNRASNCGASHTGGSISASQHRANMMKETGTIPTPLELFRRMHQRKDNTWVDRRSQHVNEVFTRTLKQLTKRASAQGKPPPSELDVWCDVARSKKGKVYGFGMESTVMATSPCYRCSSSSSMEWVKKQEFDELAKEMEEVKNERDKLQARVANTERLVEHNNALIRELIESMKFTVNDSQDEGEESDREYEDEESPSEP</sequence>
<feature type="coiled-coil region" evidence="1">
    <location>
        <begin position="443"/>
        <end position="474"/>
    </location>
</feature>
<keyword evidence="1" id="KW-0175">Coiled coil</keyword>
<reference evidence="3 4" key="1">
    <citation type="submission" date="2018-09" db="EMBL/GenBank/DDBJ databases">
        <title>A high-quality reference genome of wild soybean provides a powerful tool to mine soybean genomes.</title>
        <authorList>
            <person name="Xie M."/>
            <person name="Chung C.Y.L."/>
            <person name="Li M.-W."/>
            <person name="Wong F.-L."/>
            <person name="Chan T.-F."/>
            <person name="Lam H.-M."/>
        </authorList>
    </citation>
    <scope>NUCLEOTIDE SEQUENCE [LARGE SCALE GENOMIC DNA]</scope>
    <source>
        <strain evidence="4">cv. W05</strain>
        <tissue evidence="3">Hypocotyl of etiolated seedlings</tissue>
    </source>
</reference>
<feature type="region of interest" description="Disordered" evidence="2">
    <location>
        <begin position="1"/>
        <end position="23"/>
    </location>
</feature>
<feature type="region of interest" description="Disordered" evidence="2">
    <location>
        <begin position="312"/>
        <end position="336"/>
    </location>
</feature>
<dbReference type="Gramene" id="XM_028390289.1">
    <property type="protein sequence ID" value="XP_028246090.1"/>
    <property type="gene ID" value="LOC114423504"/>
</dbReference>
<feature type="compositionally biased region" description="Polar residues" evidence="2">
    <location>
        <begin position="315"/>
        <end position="336"/>
    </location>
</feature>
<feature type="compositionally biased region" description="Polar residues" evidence="2">
    <location>
        <begin position="171"/>
        <end position="180"/>
    </location>
</feature>
<proteinExistence type="predicted"/>
<organism evidence="3 4">
    <name type="scientific">Glycine soja</name>
    <name type="common">Wild soybean</name>
    <dbReference type="NCBI Taxonomy" id="3848"/>
    <lineage>
        <taxon>Eukaryota</taxon>
        <taxon>Viridiplantae</taxon>
        <taxon>Streptophyta</taxon>
        <taxon>Embryophyta</taxon>
        <taxon>Tracheophyta</taxon>
        <taxon>Spermatophyta</taxon>
        <taxon>Magnoliopsida</taxon>
        <taxon>eudicotyledons</taxon>
        <taxon>Gunneridae</taxon>
        <taxon>Pentapetalae</taxon>
        <taxon>rosids</taxon>
        <taxon>fabids</taxon>
        <taxon>Fabales</taxon>
        <taxon>Fabaceae</taxon>
        <taxon>Papilionoideae</taxon>
        <taxon>50 kb inversion clade</taxon>
        <taxon>NPAAA clade</taxon>
        <taxon>indigoferoid/millettioid clade</taxon>
        <taxon>Phaseoleae</taxon>
        <taxon>Glycine</taxon>
        <taxon>Glycine subgen. Soja</taxon>
    </lineage>
</organism>
<feature type="compositionally biased region" description="Polar residues" evidence="2">
    <location>
        <begin position="68"/>
        <end position="79"/>
    </location>
</feature>
<evidence type="ECO:0000313" key="3">
    <source>
        <dbReference type="EMBL" id="RZB99921.1"/>
    </source>
</evidence>
<keyword evidence="4" id="KW-1185">Reference proteome</keyword>
<dbReference type="Pfam" id="PF03004">
    <property type="entry name" value="Transposase_24"/>
    <property type="match status" value="1"/>
</dbReference>
<protein>
    <recommendedName>
        <fullName evidence="5">Transposase, Ptta/En/Spm, plant</fullName>
    </recommendedName>
</protein>
<gene>
    <name evidence="3" type="ORF">D0Y65_022353</name>
</gene>
<name>A0A445JN76_GLYSO</name>
<evidence type="ECO:0000256" key="1">
    <source>
        <dbReference type="SAM" id="Coils"/>
    </source>
</evidence>
<dbReference type="Proteomes" id="UP000289340">
    <property type="component" value="Chromosome 8"/>
</dbReference>
<comment type="caution">
    <text evidence="3">The sequence shown here is derived from an EMBL/GenBank/DDBJ whole genome shotgun (WGS) entry which is preliminary data.</text>
</comment>
<feature type="region of interest" description="Disordered" evidence="2">
    <location>
        <begin position="42"/>
        <end position="185"/>
    </location>
</feature>
<dbReference type="AlphaFoldDB" id="A0A445JN76"/>
<dbReference type="Gramene" id="XM_028390290.1">
    <property type="protein sequence ID" value="XP_028246091.1"/>
    <property type="gene ID" value="LOC114423504"/>
</dbReference>
<feature type="compositionally biased region" description="Acidic residues" evidence="2">
    <location>
        <begin position="496"/>
        <end position="516"/>
    </location>
</feature>
<dbReference type="SMR" id="A0A445JN76"/>
<feature type="compositionally biased region" description="Polar residues" evidence="2">
    <location>
        <begin position="129"/>
        <end position="147"/>
    </location>
</feature>
<evidence type="ECO:0000256" key="2">
    <source>
        <dbReference type="SAM" id="MobiDB-lite"/>
    </source>
</evidence>
<feature type="region of interest" description="Disordered" evidence="2">
    <location>
        <begin position="491"/>
        <end position="516"/>
    </location>
</feature>